<keyword evidence="9" id="KW-1185">Reference proteome</keyword>
<name>A0ABN2IZT5_9ACTN</name>
<evidence type="ECO:0000259" key="7">
    <source>
        <dbReference type="Pfam" id="PF22654"/>
    </source>
</evidence>
<evidence type="ECO:0000313" key="9">
    <source>
        <dbReference type="Proteomes" id="UP001500383"/>
    </source>
</evidence>
<evidence type="ECO:0000256" key="1">
    <source>
        <dbReference type="ARBA" id="ARBA00011900"/>
    </source>
</evidence>
<proteinExistence type="predicted"/>
<dbReference type="InterPro" id="IPR029063">
    <property type="entry name" value="SAM-dependent_MTases_sf"/>
</dbReference>
<gene>
    <name evidence="8" type="primary">pglX</name>
    <name evidence="8" type="ORF">GCM10009831_26000</name>
</gene>
<dbReference type="InterPro" id="IPR050953">
    <property type="entry name" value="N4_N6_ade-DNA_methylase"/>
</dbReference>
<sequence length="1229" mass="136685">MAGKRRKSAEQQTLTDALQPVVRELVDDMRTRLAADLDKTAEWKTTHAALKESQRTGATWADWQEDQLTQAAVGWVLTSVFVRFCEDNDLLGAHQRWISGPDADGRRRAVDEQDRFFSANLDQSFRGYLRHAFSQLERSPAAAPLVGEHAGIHIAEPTDDAAQRLVEFWRQPDAENATVWSLRDPALDTRFLGDMYQDLSEYAKKKYALLQTPEFVEEFILDRTLTPALKERSPRLPSVDAEGRTEAVDFKIIDPTCGSGHFLLGAFERMLDYWRAEAPGMEPTEQVRLALSSVHGVDINPFAVAIAQFRLMVAALRATGGSSLLNVPELPLQVYAGDSLLWSEDSAGQSGFDYGDLTVDPDAVASGTHLSTEDVAALRRTLARDQYDVVVGNPPYITVKDKTLNQRYRELYGYCKGTYALSVPFMEQFHALAKSGTLDPFRSGWIGQITSNSFMAREFGVPLIEEFFPRVDLLEVIDTSGAYIPGHGTPTVTLVSRNRQPGADTVRAVLGIQGEPGAPEDPAQGLVWRSIVEHVDSPHFEDQWISVDNLPRDTLSAHPWSLQGGAAGGVAGQIEANGPRALGELVVRIGFYGQTNADSAFLTDQATVKRLSLEDPFTKQLVVGDEVRDHAIAGSTFTWHPYRAPSGLLRVEEAPNWHRTLYRARTSIANRATFNKLPYYLDKKHWHEWHMVQDPNKWTPLSIAFAEVATHNHFVLDRGGKVFKQTAPVIKLPERSSEDEHLKLLGVLNSSTACFWLRNNCYPKGGDPVGTSGARVSKEKWSDRYQFNGTTVGDFPLPAGSVLERARCIDLLAQELAAVAPAALLEGSSPSAELFARGEVDWERIRGLMIAEQEELDWQVYHLYGFTDSDLSLPVGDVPELALGERAFEIALARRVQAGEAETAWFDRHRSTPVTEIPEHLPSGYRDAVQRRLDLIAEDPSLELLERPEYKRRWSSVPWTDRVRSALESWILDRLENPELWKDPNGYPQPQSVRQLAAKVETAPQLAGVSEALELWSTKRQAGVLANLVALLADEAVPYLAGLRLKDSGLRKFAEWQVTWDAQRAEDRGEITTAQVPVPPKYTSADFRKTSYWQARGKLDVPKERFVSYPGASGPDDPTAMLGWAGWDHAEQGIALVSLYDDRKDDTDPAQLVPLVAGLAELMPWIRQWHSGMDAHSGIDWADYLGGQLTSLAERTGVAIADLSDWRPAPATRGRRRVAAAATTPDKES</sequence>
<dbReference type="Pfam" id="PF22654">
    <property type="entry name" value="DUF7008"/>
    <property type="match status" value="1"/>
</dbReference>
<dbReference type="PROSITE" id="PS00092">
    <property type="entry name" value="N6_MTASE"/>
    <property type="match status" value="1"/>
</dbReference>
<evidence type="ECO:0000313" key="8">
    <source>
        <dbReference type="EMBL" id="GAA1715144.1"/>
    </source>
</evidence>
<evidence type="ECO:0000256" key="4">
    <source>
        <dbReference type="ARBA" id="ARBA00022691"/>
    </source>
</evidence>
<dbReference type="SUPFAM" id="SSF53335">
    <property type="entry name" value="S-adenosyl-L-methionine-dependent methyltransferases"/>
    <property type="match status" value="1"/>
</dbReference>
<protein>
    <recommendedName>
        <fullName evidence="1">site-specific DNA-methyltransferase (adenine-specific)</fullName>
        <ecNumber evidence="1">2.1.1.72</ecNumber>
    </recommendedName>
</protein>
<keyword evidence="4" id="KW-0949">S-adenosyl-L-methionine</keyword>
<dbReference type="PANTHER" id="PTHR33841">
    <property type="entry name" value="DNA METHYLTRANSFERASE YEEA-RELATED"/>
    <property type="match status" value="1"/>
</dbReference>
<dbReference type="InterPro" id="IPR002052">
    <property type="entry name" value="DNA_methylase_N6_adenine_CS"/>
</dbReference>
<dbReference type="PRINTS" id="PR00507">
    <property type="entry name" value="N12N6MTFRASE"/>
</dbReference>
<comment type="caution">
    <text evidence="8">The sequence shown here is derived from an EMBL/GenBank/DDBJ whole genome shotgun (WGS) entry which is preliminary data.</text>
</comment>
<dbReference type="PANTHER" id="PTHR33841:SF1">
    <property type="entry name" value="DNA METHYLTRANSFERASE A"/>
    <property type="match status" value="1"/>
</dbReference>
<feature type="domain" description="Type II methyltransferase M.TaqI-like" evidence="6">
    <location>
        <begin position="294"/>
        <end position="478"/>
    </location>
</feature>
<dbReference type="EMBL" id="BAAAQG010000013">
    <property type="protein sequence ID" value="GAA1715144.1"/>
    <property type="molecule type" value="Genomic_DNA"/>
</dbReference>
<dbReference type="EC" id="2.1.1.72" evidence="1"/>
<keyword evidence="2" id="KW-0489">Methyltransferase</keyword>
<dbReference type="Pfam" id="PF07669">
    <property type="entry name" value="Eco57I"/>
    <property type="match status" value="1"/>
</dbReference>
<keyword evidence="3" id="KW-0808">Transferase</keyword>
<dbReference type="Gene3D" id="3.40.50.150">
    <property type="entry name" value="Vaccinia Virus protein VP39"/>
    <property type="match status" value="1"/>
</dbReference>
<dbReference type="InterPro" id="IPR011639">
    <property type="entry name" value="MethylTrfase_TaqI-like_dom"/>
</dbReference>
<evidence type="ECO:0000256" key="3">
    <source>
        <dbReference type="ARBA" id="ARBA00022679"/>
    </source>
</evidence>
<feature type="domain" description="DUF7008" evidence="7">
    <location>
        <begin position="849"/>
        <end position="1217"/>
    </location>
</feature>
<evidence type="ECO:0000256" key="5">
    <source>
        <dbReference type="ARBA" id="ARBA00047942"/>
    </source>
</evidence>
<dbReference type="RefSeq" id="WP_338404249.1">
    <property type="nucleotide sequence ID" value="NZ_BAAAQG010000013.1"/>
</dbReference>
<evidence type="ECO:0000259" key="6">
    <source>
        <dbReference type="Pfam" id="PF07669"/>
    </source>
</evidence>
<evidence type="ECO:0000256" key="2">
    <source>
        <dbReference type="ARBA" id="ARBA00022603"/>
    </source>
</evidence>
<organism evidence="8 9">
    <name type="scientific">Dietzia cercidiphylli</name>
    <dbReference type="NCBI Taxonomy" id="498199"/>
    <lineage>
        <taxon>Bacteria</taxon>
        <taxon>Bacillati</taxon>
        <taxon>Actinomycetota</taxon>
        <taxon>Actinomycetes</taxon>
        <taxon>Mycobacteriales</taxon>
        <taxon>Dietziaceae</taxon>
        <taxon>Dietzia</taxon>
    </lineage>
</organism>
<reference evidence="8 9" key="1">
    <citation type="journal article" date="2019" name="Int. J. Syst. Evol. Microbiol.">
        <title>The Global Catalogue of Microorganisms (GCM) 10K type strain sequencing project: providing services to taxonomists for standard genome sequencing and annotation.</title>
        <authorList>
            <consortium name="The Broad Institute Genomics Platform"/>
            <consortium name="The Broad Institute Genome Sequencing Center for Infectious Disease"/>
            <person name="Wu L."/>
            <person name="Ma J."/>
        </authorList>
    </citation>
    <scope>NUCLEOTIDE SEQUENCE [LARGE SCALE GENOMIC DNA]</scope>
    <source>
        <strain evidence="8 9">JCM 16002</strain>
    </source>
</reference>
<accession>A0ABN2IZT5</accession>
<dbReference type="NCBIfam" id="NF033451">
    <property type="entry name" value="BREX_2_MTaseX"/>
    <property type="match status" value="1"/>
</dbReference>
<dbReference type="Proteomes" id="UP001500383">
    <property type="component" value="Unassembled WGS sequence"/>
</dbReference>
<comment type="catalytic activity">
    <reaction evidence="5">
        <text>a 2'-deoxyadenosine in DNA + S-adenosyl-L-methionine = an N(6)-methyl-2'-deoxyadenosine in DNA + S-adenosyl-L-homocysteine + H(+)</text>
        <dbReference type="Rhea" id="RHEA:15197"/>
        <dbReference type="Rhea" id="RHEA-COMP:12418"/>
        <dbReference type="Rhea" id="RHEA-COMP:12419"/>
        <dbReference type="ChEBI" id="CHEBI:15378"/>
        <dbReference type="ChEBI" id="CHEBI:57856"/>
        <dbReference type="ChEBI" id="CHEBI:59789"/>
        <dbReference type="ChEBI" id="CHEBI:90615"/>
        <dbReference type="ChEBI" id="CHEBI:90616"/>
        <dbReference type="EC" id="2.1.1.72"/>
    </reaction>
</comment>
<dbReference type="InterPro" id="IPR054277">
    <property type="entry name" value="DUF7008"/>
</dbReference>